<name>A0A9X1CC65_9BACI</name>
<organism evidence="2 3">
    <name type="scientific">Oceanobacillus polygoni</name>
    <dbReference type="NCBI Taxonomy" id="1235259"/>
    <lineage>
        <taxon>Bacteria</taxon>
        <taxon>Bacillati</taxon>
        <taxon>Bacillota</taxon>
        <taxon>Bacilli</taxon>
        <taxon>Bacillales</taxon>
        <taxon>Bacillaceae</taxon>
        <taxon>Oceanobacillus</taxon>
    </lineage>
</organism>
<keyword evidence="3" id="KW-1185">Reference proteome</keyword>
<dbReference type="OrthoDB" id="9834280at2"/>
<dbReference type="InterPro" id="IPR008579">
    <property type="entry name" value="UGlyAH_Cupin_dom"/>
</dbReference>
<accession>A0A9X1CC65</accession>
<protein>
    <submittedName>
        <fullName evidence="2">Cupin superfamily protein</fullName>
    </submittedName>
</protein>
<proteinExistence type="predicted"/>
<dbReference type="AlphaFoldDB" id="A0A9X1CC65"/>
<dbReference type="SUPFAM" id="SSF51182">
    <property type="entry name" value="RmlC-like cupins"/>
    <property type="match status" value="1"/>
</dbReference>
<dbReference type="InterPro" id="IPR011051">
    <property type="entry name" value="RmlC_Cupin_sf"/>
</dbReference>
<dbReference type="Gene3D" id="2.60.120.10">
    <property type="entry name" value="Jelly Rolls"/>
    <property type="match status" value="1"/>
</dbReference>
<reference evidence="2" key="1">
    <citation type="submission" date="2021-03" db="EMBL/GenBank/DDBJ databases">
        <title>Genomic Encyclopedia of Type Strains, Phase IV (KMG-IV): sequencing the most valuable type-strain genomes for metagenomic binning, comparative biology and taxonomic classification.</title>
        <authorList>
            <person name="Goeker M."/>
        </authorList>
    </citation>
    <scope>NUCLEOTIDE SEQUENCE</scope>
    <source>
        <strain evidence="2">DSM 107338</strain>
    </source>
</reference>
<evidence type="ECO:0000313" key="2">
    <source>
        <dbReference type="EMBL" id="MBP2078444.1"/>
    </source>
</evidence>
<gene>
    <name evidence="2" type="ORF">J2Z64_002708</name>
</gene>
<dbReference type="RefSeq" id="WP_149476127.1">
    <property type="nucleotide sequence ID" value="NZ_JAGGMB010000008.1"/>
</dbReference>
<dbReference type="Proteomes" id="UP001138793">
    <property type="component" value="Unassembled WGS sequence"/>
</dbReference>
<evidence type="ECO:0000313" key="3">
    <source>
        <dbReference type="Proteomes" id="UP001138793"/>
    </source>
</evidence>
<evidence type="ECO:0000259" key="1">
    <source>
        <dbReference type="Pfam" id="PF05899"/>
    </source>
</evidence>
<dbReference type="InterPro" id="IPR014710">
    <property type="entry name" value="RmlC-like_jellyroll"/>
</dbReference>
<comment type="caution">
    <text evidence="2">The sequence shown here is derived from an EMBL/GenBank/DDBJ whole genome shotgun (WGS) entry which is preliminary data.</text>
</comment>
<sequence>MTGTTISKINYKYLNQGPGIQLIKAGSYEPKKLTNNIQLFDIPISSTQMGYFDMNKDEFAITYELLEIQTVTKGKIVVRDDKGRKFSAEEGDVLIFTPTTTAIFDGESDGSAIYTTHHQSEYAIK</sequence>
<dbReference type="EMBL" id="JAGGMB010000008">
    <property type="protein sequence ID" value="MBP2078444.1"/>
    <property type="molecule type" value="Genomic_DNA"/>
</dbReference>
<dbReference type="Pfam" id="PF05899">
    <property type="entry name" value="Cupin_3"/>
    <property type="match status" value="1"/>
</dbReference>
<feature type="domain" description="(S)-ureidoglycine aminohydrolase cupin" evidence="1">
    <location>
        <begin position="47"/>
        <end position="103"/>
    </location>
</feature>